<dbReference type="EnsemblPlants" id="EMT22620">
    <property type="protein sequence ID" value="EMT22620"/>
    <property type="gene ID" value="F775_03055"/>
</dbReference>
<organism evidence="2">
    <name type="scientific">Aegilops tauschii</name>
    <name type="common">Tausch's goatgrass</name>
    <name type="synonym">Aegilops squarrosa</name>
    <dbReference type="NCBI Taxonomy" id="37682"/>
    <lineage>
        <taxon>Eukaryota</taxon>
        <taxon>Viridiplantae</taxon>
        <taxon>Streptophyta</taxon>
        <taxon>Embryophyta</taxon>
        <taxon>Tracheophyta</taxon>
        <taxon>Spermatophyta</taxon>
        <taxon>Magnoliopsida</taxon>
        <taxon>Liliopsida</taxon>
        <taxon>Poales</taxon>
        <taxon>Poaceae</taxon>
        <taxon>BOP clade</taxon>
        <taxon>Pooideae</taxon>
        <taxon>Triticodae</taxon>
        <taxon>Triticeae</taxon>
        <taxon>Triticinae</taxon>
        <taxon>Aegilops</taxon>
    </lineage>
</organism>
<feature type="region of interest" description="Disordered" evidence="1">
    <location>
        <begin position="57"/>
        <end position="84"/>
    </location>
</feature>
<accession>M8BCK5</accession>
<dbReference type="PANTHER" id="PTHR31722:SF28">
    <property type="entry name" value="OS09G0459200 PROTEIN"/>
    <property type="match status" value="1"/>
</dbReference>
<sequence length="169" mass="18488">MAPRMSFSSDFALEPPPASALSARGPGDADFEFSVGSRPMMAADELFSKGRLLPLREAPHGQAGRPTTLREELRADDRHGRAPRAPNIRWKELLGFKKANKKAAAAAAADAGAGTSSAEAHTKCMPVFERGGDRMHGASRPVKAELARYGRRFKILQRISKVEWSVEWF</sequence>
<feature type="compositionally biased region" description="Basic and acidic residues" evidence="1">
    <location>
        <begin position="68"/>
        <end position="80"/>
    </location>
</feature>
<dbReference type="PANTHER" id="PTHR31722">
    <property type="entry name" value="OS06G0675200 PROTEIN"/>
    <property type="match status" value="1"/>
</dbReference>
<evidence type="ECO:0000313" key="2">
    <source>
        <dbReference type="EnsemblPlants" id="EMT22620"/>
    </source>
</evidence>
<name>M8BCK5_AEGTA</name>
<proteinExistence type="predicted"/>
<feature type="region of interest" description="Disordered" evidence="1">
    <location>
        <begin position="1"/>
        <end position="30"/>
    </location>
</feature>
<reference evidence="2" key="1">
    <citation type="submission" date="2015-06" db="UniProtKB">
        <authorList>
            <consortium name="EnsemblPlants"/>
        </authorList>
    </citation>
    <scope>IDENTIFICATION</scope>
</reference>
<dbReference type="AlphaFoldDB" id="M8BCK5"/>
<evidence type="ECO:0000256" key="1">
    <source>
        <dbReference type="SAM" id="MobiDB-lite"/>
    </source>
</evidence>
<protein>
    <submittedName>
        <fullName evidence="2">Uncharacterized protein</fullName>
    </submittedName>
</protein>